<sequence>MSKRQKVTPEFIVDVNQSDWREDNFHHREHGSRLGLWDGREWEIGGSLREMAPDGRKRYTQARSIREQDALLLRESEALPDGRFQSGGKLYWLVDRDGYAVAEPVEEH</sequence>
<dbReference type="Proteomes" id="UP000075515">
    <property type="component" value="Unassembled WGS sequence"/>
</dbReference>
<comment type="caution">
    <text evidence="1">The sequence shown here is derived from an EMBL/GenBank/DDBJ whole genome shotgun (WGS) entry which is preliminary data.</text>
</comment>
<accession>A0A150SCX4</accession>
<protein>
    <submittedName>
        <fullName evidence="1">Uncharacterized protein</fullName>
    </submittedName>
</protein>
<name>A0A150SCX4_SORCE</name>
<gene>
    <name evidence="1" type="ORF">BE18_31955</name>
</gene>
<proteinExistence type="predicted"/>
<dbReference type="AlphaFoldDB" id="A0A150SCX4"/>
<reference evidence="1 2" key="1">
    <citation type="submission" date="2014-02" db="EMBL/GenBank/DDBJ databases">
        <title>The small core and large imbalanced accessory genome model reveals a collaborative survival strategy of Sorangium cellulosum strains in nature.</title>
        <authorList>
            <person name="Han K."/>
            <person name="Peng R."/>
            <person name="Blom J."/>
            <person name="Li Y.-Z."/>
        </authorList>
    </citation>
    <scope>NUCLEOTIDE SEQUENCE [LARGE SCALE GENOMIC DNA]</scope>
    <source>
        <strain evidence="1 2">So0149</strain>
    </source>
</reference>
<dbReference type="EMBL" id="JEMC01001779">
    <property type="protein sequence ID" value="KYF93977.1"/>
    <property type="molecule type" value="Genomic_DNA"/>
</dbReference>
<organism evidence="1 2">
    <name type="scientific">Sorangium cellulosum</name>
    <name type="common">Polyangium cellulosum</name>
    <dbReference type="NCBI Taxonomy" id="56"/>
    <lineage>
        <taxon>Bacteria</taxon>
        <taxon>Pseudomonadati</taxon>
        <taxon>Myxococcota</taxon>
        <taxon>Polyangia</taxon>
        <taxon>Polyangiales</taxon>
        <taxon>Polyangiaceae</taxon>
        <taxon>Sorangium</taxon>
    </lineage>
</organism>
<evidence type="ECO:0000313" key="2">
    <source>
        <dbReference type="Proteomes" id="UP000075515"/>
    </source>
</evidence>
<evidence type="ECO:0000313" key="1">
    <source>
        <dbReference type="EMBL" id="KYF93977.1"/>
    </source>
</evidence>